<evidence type="ECO:0000313" key="3">
    <source>
        <dbReference type="EMBL" id="PMC62341.1"/>
    </source>
</evidence>
<dbReference type="SUPFAM" id="SSF47336">
    <property type="entry name" value="ACP-like"/>
    <property type="match status" value="1"/>
</dbReference>
<accession>A0A2N6SZ45</accession>
<proteinExistence type="predicted"/>
<feature type="compositionally biased region" description="Gly residues" evidence="1">
    <location>
        <begin position="23"/>
        <end position="45"/>
    </location>
</feature>
<name>A0A2N6SZ45_9CORY</name>
<dbReference type="PROSITE" id="PS50075">
    <property type="entry name" value="CARRIER"/>
    <property type="match status" value="1"/>
</dbReference>
<dbReference type="Pfam" id="PF00550">
    <property type="entry name" value="PP-binding"/>
    <property type="match status" value="1"/>
</dbReference>
<evidence type="ECO:0000256" key="1">
    <source>
        <dbReference type="SAM" id="MobiDB-lite"/>
    </source>
</evidence>
<protein>
    <submittedName>
        <fullName evidence="3">Acyl carrier protein</fullName>
    </submittedName>
</protein>
<dbReference type="Gene3D" id="1.10.1200.10">
    <property type="entry name" value="ACP-like"/>
    <property type="match status" value="1"/>
</dbReference>
<dbReference type="KEGG" id="cxe:FOB82_01220"/>
<evidence type="ECO:0000313" key="6">
    <source>
        <dbReference type="Proteomes" id="UP000426857"/>
    </source>
</evidence>
<evidence type="ECO:0000259" key="2">
    <source>
        <dbReference type="PROSITE" id="PS50075"/>
    </source>
</evidence>
<dbReference type="Proteomes" id="UP000426857">
    <property type="component" value="Chromosome"/>
</dbReference>
<gene>
    <name evidence="3" type="ORF">CJ204_06425</name>
    <name evidence="4" type="ORF">FOB82_01220</name>
</gene>
<organism evidence="3 5">
    <name type="scientific">Corynebacterium xerosis</name>
    <dbReference type="NCBI Taxonomy" id="1725"/>
    <lineage>
        <taxon>Bacteria</taxon>
        <taxon>Bacillati</taxon>
        <taxon>Actinomycetota</taxon>
        <taxon>Actinomycetes</taxon>
        <taxon>Mycobacteriales</taxon>
        <taxon>Corynebacteriaceae</taxon>
        <taxon>Corynebacterium</taxon>
    </lineage>
</organism>
<dbReference type="InterPro" id="IPR036736">
    <property type="entry name" value="ACP-like_sf"/>
</dbReference>
<feature type="region of interest" description="Disordered" evidence="1">
    <location>
        <begin position="23"/>
        <end position="48"/>
    </location>
</feature>
<reference evidence="4 6" key="2">
    <citation type="submission" date="2019-11" db="EMBL/GenBank/DDBJ databases">
        <title>FDA dAtabase for Regulatory Grade micrObial Sequences (FDA-ARGOS): Supporting development and validation of Infectious Disease Dx tests.</title>
        <authorList>
            <person name="Kerrigan L."/>
            <person name="Long C."/>
            <person name="Tallon L."/>
            <person name="Sadzewicz L."/>
            <person name="Vavikolanu K."/>
            <person name="Mehta A."/>
            <person name="Aluvathingal J."/>
            <person name="Nadendla S."/>
            <person name="Yan Y."/>
            <person name="Sichtig H."/>
        </authorList>
    </citation>
    <scope>NUCLEOTIDE SEQUENCE [LARGE SCALE GENOMIC DNA]</scope>
    <source>
        <strain evidence="4 6">FDAARGOS_674</strain>
    </source>
</reference>
<sequence length="129" mass="12715">MGADMTSSLGDALSALLGDGAGAAGDSASGGSGGKSGGRGAGGTALDGLTGARAEVTDVLLRVLGDEAPEEAPGVDSTLRGNIGLDRLGVVELLVRCEEETGVRFGDEDITGMKTLGDVISHVESGREK</sequence>
<dbReference type="AlphaFoldDB" id="A0A2N6SZ45"/>
<dbReference type="EMBL" id="CP046322">
    <property type="protein sequence ID" value="QGS33774.1"/>
    <property type="molecule type" value="Genomic_DNA"/>
</dbReference>
<dbReference type="EMBL" id="PNHF01000012">
    <property type="protein sequence ID" value="PMC62341.1"/>
    <property type="molecule type" value="Genomic_DNA"/>
</dbReference>
<evidence type="ECO:0000313" key="5">
    <source>
        <dbReference type="Proteomes" id="UP000235363"/>
    </source>
</evidence>
<dbReference type="Proteomes" id="UP000235363">
    <property type="component" value="Unassembled WGS sequence"/>
</dbReference>
<feature type="domain" description="Carrier" evidence="2">
    <location>
        <begin position="51"/>
        <end position="127"/>
    </location>
</feature>
<evidence type="ECO:0000313" key="4">
    <source>
        <dbReference type="EMBL" id="QGS33774.1"/>
    </source>
</evidence>
<reference evidence="3 5" key="1">
    <citation type="submission" date="2017-09" db="EMBL/GenBank/DDBJ databases">
        <title>Bacterial strain isolated from the female urinary microbiota.</title>
        <authorList>
            <person name="Thomas-White K."/>
            <person name="Kumar N."/>
            <person name="Forster S."/>
            <person name="Putonti C."/>
            <person name="Lawley T."/>
            <person name="Wolfe A.J."/>
        </authorList>
    </citation>
    <scope>NUCLEOTIDE SEQUENCE [LARGE SCALE GENOMIC DNA]</scope>
    <source>
        <strain evidence="3 5">UMB0908</strain>
    </source>
</reference>
<dbReference type="InterPro" id="IPR009081">
    <property type="entry name" value="PP-bd_ACP"/>
</dbReference>
<dbReference type="STRING" id="1725.WU86_03600"/>